<evidence type="ECO:0000259" key="3">
    <source>
        <dbReference type="Pfam" id="PF01408"/>
    </source>
</evidence>
<dbReference type="Proteomes" id="UP000323824">
    <property type="component" value="Chromosome"/>
</dbReference>
<dbReference type="InterPro" id="IPR036291">
    <property type="entry name" value="NAD(P)-bd_dom_sf"/>
</dbReference>
<organism evidence="5 6">
    <name type="scientific">Thiospirochaeta perfilievii</name>
    <dbReference type="NCBI Taxonomy" id="252967"/>
    <lineage>
        <taxon>Bacteria</taxon>
        <taxon>Pseudomonadati</taxon>
        <taxon>Spirochaetota</taxon>
        <taxon>Spirochaetia</taxon>
        <taxon>Spirochaetales</taxon>
        <taxon>Spirochaetaceae</taxon>
        <taxon>Thiospirochaeta</taxon>
    </lineage>
</organism>
<comment type="similarity">
    <text evidence="1">Belongs to the Gfo/Idh/MocA family.</text>
</comment>
<sequence length="321" mass="35675">MNVGIIGTGKIAEKLAEAINRVEGAVLYAVSSRSLDKARAFAEKFNVKLWFEGTDDFYKQESIDLVYIATPNSSHYSQTIEALDNNKAVLCEKPFALNSLESRQMFSKANEKNLLLVEAMWSKYFPAVDRVKAILDSGDLGTITHIHGDLSYPLDKSIERLYKKELGGGALLDLGIYPISMAHYFLGNPDSIQASSQFSESGVDTSTSIILSYKSGQTAVLTSSILAYSTNEFIISCSNGWIRLNGDFHHPKSISMFINGKGELHQEFPRDGYGYEYQVQGVIDDFNKGLAQGSVVKQKDTLEIMEILDRVRDLVGYNFND</sequence>
<dbReference type="Pfam" id="PF01408">
    <property type="entry name" value="GFO_IDH_MocA"/>
    <property type="match status" value="1"/>
</dbReference>
<proteinExistence type="inferred from homology"/>
<feature type="domain" description="GFO/IDH/MocA-like oxidoreductase" evidence="4">
    <location>
        <begin position="130"/>
        <end position="243"/>
    </location>
</feature>
<dbReference type="OrthoDB" id="9783105at2"/>
<evidence type="ECO:0000313" key="5">
    <source>
        <dbReference type="EMBL" id="QEN04889.1"/>
    </source>
</evidence>
<dbReference type="SUPFAM" id="SSF51735">
    <property type="entry name" value="NAD(P)-binding Rossmann-fold domains"/>
    <property type="match status" value="1"/>
</dbReference>
<dbReference type="PANTHER" id="PTHR22604">
    <property type="entry name" value="OXIDOREDUCTASES"/>
    <property type="match status" value="1"/>
</dbReference>
<dbReference type="SUPFAM" id="SSF55347">
    <property type="entry name" value="Glyceraldehyde-3-phosphate dehydrogenase-like, C-terminal domain"/>
    <property type="match status" value="1"/>
</dbReference>
<dbReference type="RefSeq" id="WP_149568130.1">
    <property type="nucleotide sequence ID" value="NZ_CP035807.1"/>
</dbReference>
<dbReference type="AlphaFoldDB" id="A0A5C1QD42"/>
<name>A0A5C1QD42_9SPIO</name>
<keyword evidence="6" id="KW-1185">Reference proteome</keyword>
<dbReference type="PANTHER" id="PTHR22604:SF105">
    <property type="entry name" value="TRANS-1,2-DIHYDROBENZENE-1,2-DIOL DEHYDROGENASE"/>
    <property type="match status" value="1"/>
</dbReference>
<reference evidence="5 6" key="2">
    <citation type="submission" date="2019-09" db="EMBL/GenBank/DDBJ databases">
        <title>Complete Genome Sequence and Methylome Analysis of free living Spirochaetas.</title>
        <authorList>
            <person name="Leshcheva N."/>
            <person name="Mikheeva N."/>
        </authorList>
    </citation>
    <scope>NUCLEOTIDE SEQUENCE [LARGE SCALE GENOMIC DNA]</scope>
    <source>
        <strain evidence="5 6">P</strain>
    </source>
</reference>
<dbReference type="Pfam" id="PF22725">
    <property type="entry name" value="GFO_IDH_MocA_C3"/>
    <property type="match status" value="1"/>
</dbReference>
<evidence type="ECO:0000313" key="6">
    <source>
        <dbReference type="Proteomes" id="UP000323824"/>
    </source>
</evidence>
<dbReference type="Gene3D" id="3.40.50.720">
    <property type="entry name" value="NAD(P)-binding Rossmann-like Domain"/>
    <property type="match status" value="1"/>
</dbReference>
<keyword evidence="2" id="KW-0560">Oxidoreductase</keyword>
<gene>
    <name evidence="5" type="ORF">EW093_09280</name>
</gene>
<dbReference type="EMBL" id="CP035807">
    <property type="protein sequence ID" value="QEN04889.1"/>
    <property type="molecule type" value="Genomic_DNA"/>
</dbReference>
<evidence type="ECO:0000259" key="4">
    <source>
        <dbReference type="Pfam" id="PF22725"/>
    </source>
</evidence>
<protein>
    <submittedName>
        <fullName evidence="5">Gfo/Idh/MocA family oxidoreductase</fullName>
    </submittedName>
</protein>
<dbReference type="Gene3D" id="3.30.360.10">
    <property type="entry name" value="Dihydrodipicolinate Reductase, domain 2"/>
    <property type="match status" value="1"/>
</dbReference>
<dbReference type="InterPro" id="IPR000683">
    <property type="entry name" value="Gfo/Idh/MocA-like_OxRdtase_N"/>
</dbReference>
<dbReference type="GO" id="GO:0000166">
    <property type="term" value="F:nucleotide binding"/>
    <property type="evidence" value="ECO:0007669"/>
    <property type="project" value="InterPro"/>
</dbReference>
<accession>A0A5C1QD42</accession>
<evidence type="ECO:0000256" key="2">
    <source>
        <dbReference type="ARBA" id="ARBA00023002"/>
    </source>
</evidence>
<feature type="domain" description="Gfo/Idh/MocA-like oxidoreductase N-terminal" evidence="3">
    <location>
        <begin position="1"/>
        <end position="116"/>
    </location>
</feature>
<reference evidence="5 6" key="1">
    <citation type="submission" date="2019-02" db="EMBL/GenBank/DDBJ databases">
        <authorList>
            <person name="Fomenkov A."/>
            <person name="Dubinina G."/>
            <person name="Grabovich M."/>
            <person name="Vincze T."/>
            <person name="Roberts R.J."/>
        </authorList>
    </citation>
    <scope>NUCLEOTIDE SEQUENCE [LARGE SCALE GENOMIC DNA]</scope>
    <source>
        <strain evidence="5 6">P</strain>
    </source>
</reference>
<dbReference type="InterPro" id="IPR050984">
    <property type="entry name" value="Gfo/Idh/MocA_domain"/>
</dbReference>
<dbReference type="GO" id="GO:0016491">
    <property type="term" value="F:oxidoreductase activity"/>
    <property type="evidence" value="ECO:0007669"/>
    <property type="project" value="UniProtKB-KW"/>
</dbReference>
<evidence type="ECO:0000256" key="1">
    <source>
        <dbReference type="ARBA" id="ARBA00010928"/>
    </source>
</evidence>
<dbReference type="KEGG" id="sper:EW093_09280"/>
<dbReference type="InterPro" id="IPR055170">
    <property type="entry name" value="GFO_IDH_MocA-like_dom"/>
</dbReference>